<dbReference type="EMBL" id="QWFX01000005">
    <property type="protein sequence ID" value="RIJ33184.1"/>
    <property type="molecule type" value="Genomic_DNA"/>
</dbReference>
<dbReference type="PIRSF" id="PIRSF004681">
    <property type="entry name" value="UCP004681"/>
    <property type="match status" value="1"/>
</dbReference>
<dbReference type="Gene3D" id="2.60.120.460">
    <property type="entry name" value="YjbQ-like"/>
    <property type="match status" value="1"/>
</dbReference>
<reference evidence="2 3" key="1">
    <citation type="submission" date="2018-08" db="EMBL/GenBank/DDBJ databases">
        <title>Henriciella mobilis sp. nov., isolated from seawater.</title>
        <authorList>
            <person name="Cheng H."/>
            <person name="Wu Y.-H."/>
            <person name="Xu X.-W."/>
            <person name="Guo L.-L."/>
        </authorList>
    </citation>
    <scope>NUCLEOTIDE SEQUENCE [LARGE SCALE GENOMIC DNA]</scope>
    <source>
        <strain evidence="2 3">JN25</strain>
    </source>
</reference>
<dbReference type="InterPro" id="IPR001602">
    <property type="entry name" value="UPF0047_YjbQ-like"/>
</dbReference>
<dbReference type="Pfam" id="PF01894">
    <property type="entry name" value="YjbQ"/>
    <property type="match status" value="1"/>
</dbReference>
<proteinExistence type="inferred from homology"/>
<accession>A0A399RSD5</accession>
<organism evidence="2 3">
    <name type="scientific">Henriciella mobilis</name>
    <dbReference type="NCBI Taxonomy" id="2305467"/>
    <lineage>
        <taxon>Bacteria</taxon>
        <taxon>Pseudomonadati</taxon>
        <taxon>Pseudomonadota</taxon>
        <taxon>Alphaproteobacteria</taxon>
        <taxon>Hyphomonadales</taxon>
        <taxon>Hyphomonadaceae</taxon>
        <taxon>Henriciella</taxon>
    </lineage>
</organism>
<dbReference type="Proteomes" id="UP000266385">
    <property type="component" value="Unassembled WGS sequence"/>
</dbReference>
<evidence type="ECO:0000313" key="2">
    <source>
        <dbReference type="EMBL" id="RIJ33184.1"/>
    </source>
</evidence>
<gene>
    <name evidence="2" type="ORF">D1223_03140</name>
</gene>
<evidence type="ECO:0000256" key="1">
    <source>
        <dbReference type="ARBA" id="ARBA00005534"/>
    </source>
</evidence>
<name>A0A399RSD5_9PROT</name>
<dbReference type="InterPro" id="IPR035917">
    <property type="entry name" value="YjbQ-like_sf"/>
</dbReference>
<dbReference type="PANTHER" id="PTHR30615:SF8">
    <property type="entry name" value="UPF0047 PROTEIN C4A8.02C"/>
    <property type="match status" value="1"/>
</dbReference>
<dbReference type="RefSeq" id="WP_119375260.1">
    <property type="nucleotide sequence ID" value="NZ_QWFX01000005.1"/>
</dbReference>
<sequence length="139" mass="15367">MIDRLTVSTQGPGLYEFTRQARRFVSEAGVSEGLLTVFVRHTSCSLIVQENADPDVQADLQAFFSRLVPPASDPSMSWIRHDTEGPDDMPAHIKAALTQTSIGIPVSGGEMLLGTWQGLYLFEHRDRPHQRQVVLHLGG</sequence>
<dbReference type="PROSITE" id="PS01314">
    <property type="entry name" value="UPF0047"/>
    <property type="match status" value="1"/>
</dbReference>
<protein>
    <submittedName>
        <fullName evidence="2">YjbQ family protein</fullName>
    </submittedName>
</protein>
<comment type="caution">
    <text evidence="2">The sequence shown here is derived from an EMBL/GenBank/DDBJ whole genome shotgun (WGS) entry which is preliminary data.</text>
</comment>
<dbReference type="PANTHER" id="PTHR30615">
    <property type="entry name" value="UNCHARACTERIZED PROTEIN YJBQ-RELATED"/>
    <property type="match status" value="1"/>
</dbReference>
<comment type="similarity">
    <text evidence="1">Belongs to the UPF0047 family.</text>
</comment>
<evidence type="ECO:0000313" key="3">
    <source>
        <dbReference type="Proteomes" id="UP000266385"/>
    </source>
</evidence>
<dbReference type="OrthoDB" id="9801725at2"/>
<dbReference type="SUPFAM" id="SSF111038">
    <property type="entry name" value="YjbQ-like"/>
    <property type="match status" value="1"/>
</dbReference>
<keyword evidence="3" id="KW-1185">Reference proteome</keyword>
<dbReference type="AlphaFoldDB" id="A0A399RSD5"/>
<dbReference type="NCBIfam" id="TIGR00149">
    <property type="entry name" value="TIGR00149_YjbQ"/>
    <property type="match status" value="1"/>
</dbReference>